<protein>
    <submittedName>
        <fullName evidence="6">Uncharacterized protein</fullName>
    </submittedName>
</protein>
<dbReference type="InterPro" id="IPR048395">
    <property type="entry name" value="Glyco_hydro_31_C"/>
</dbReference>
<evidence type="ECO:0000259" key="5">
    <source>
        <dbReference type="Pfam" id="PF21365"/>
    </source>
</evidence>
<sequence length="786" mass="88601">MYPKLPEHNAAQWDELSLLFGLDNTVGDVLTVSGMTRRHRRISLRIQKWGEGIVGFRLIPYGADTQLLDWSHRQVCVGEETGLLTGKIVGHRIRVTGEGIPAIWLSMNPFLIGIGDTDTPIWSTSRPLGTIHEEPIGPLTAWYDDNPSQQPIAARLAVRLTADIHFSGMGERFFSTQLTGRTLQSWNEDADGVRTKAAYKTIPFVVSDRGWGLWFNSPGLSSWDLGDSTPLAMTVTTPTAAIEWCVIIGSTPKDIVERYVTLTGLPDSIPSWAAGIWLSTGSIPRTQDEIVALASEARSRGFPADVFFLDAHWQKAGSWGGAQWNTASIPRPQELLRTLRGMEYHLGVWGQPYIEEGAEAYVKAENEGLLLQAEDGSGPWRKNLWGDADPITRVGVLDFTHPQIRDWCARQYQEVLGDGVEIIKVDFGEEVPADAYTANHQRSSELHNIYALEYARTLYETVTRAHPEGMVLIRSGYSGVQRFPAVWPGDPHPTLDDLRLTVQGGLNAAASGIAYWTMDAGGYKEEPNTADFVRWAQAALFAPLARFHRYSRSMPWDYGEEAFAQIRELAELRYRLTPYIRALYHDSQITGCPVLRPLWIEFPEDPQSWMDWVEFMLGDAILVVPVTTSTGQVSFHLPPGRWLDWFSQDIVQGPRDIQRIEPLGTFPLFVRQGRFIPMFREVGRFSTELSRSVELLSVGSPAVGTRTVHGRPEEERTIRGQVEVMHEFSRGWMVQWEGRWPESRFVRVKYPDEEIRGRCERDPGVMVTGEDLVWQVSQATTWILPD</sequence>
<dbReference type="InterPro" id="IPR011013">
    <property type="entry name" value="Gal_mutarotase_sf_dom"/>
</dbReference>
<dbReference type="SUPFAM" id="SSF74650">
    <property type="entry name" value="Galactose mutarotase-like"/>
    <property type="match status" value="1"/>
</dbReference>
<dbReference type="SUPFAM" id="SSF51011">
    <property type="entry name" value="Glycosyl hydrolase domain"/>
    <property type="match status" value="1"/>
</dbReference>
<accession>A0A2T2WJN7</accession>
<dbReference type="SUPFAM" id="SSF51445">
    <property type="entry name" value="(Trans)glycosidases"/>
    <property type="match status" value="1"/>
</dbReference>
<dbReference type="CDD" id="cd14752">
    <property type="entry name" value="GH31_N"/>
    <property type="match status" value="1"/>
</dbReference>
<feature type="domain" description="Glycoside hydrolase family 31 TIM barrel" evidence="3">
    <location>
        <begin position="269"/>
        <end position="580"/>
    </location>
</feature>
<dbReference type="Gene3D" id="2.60.40.1760">
    <property type="entry name" value="glycosyl hydrolase (family 31)"/>
    <property type="match status" value="1"/>
</dbReference>
<dbReference type="InterPro" id="IPR025887">
    <property type="entry name" value="Glyco_hydro_31_N_dom"/>
</dbReference>
<dbReference type="InterPro" id="IPR017853">
    <property type="entry name" value="GH"/>
</dbReference>
<dbReference type="PANTHER" id="PTHR43863:SF2">
    <property type="entry name" value="MALTASE-GLUCOAMYLASE"/>
    <property type="match status" value="1"/>
</dbReference>
<comment type="caution">
    <text evidence="6">The sequence shown here is derived from an EMBL/GenBank/DDBJ whole genome shotgun (WGS) entry which is preliminary data.</text>
</comment>
<dbReference type="Pfam" id="PF13802">
    <property type="entry name" value="Gal_mutarotas_2"/>
    <property type="match status" value="1"/>
</dbReference>
<dbReference type="Gene3D" id="3.20.20.80">
    <property type="entry name" value="Glycosidases"/>
    <property type="match status" value="1"/>
</dbReference>
<feature type="domain" description="Glycosyl hydrolase family 31 C-terminal" evidence="5">
    <location>
        <begin position="591"/>
        <end position="674"/>
    </location>
</feature>
<evidence type="ECO:0000256" key="2">
    <source>
        <dbReference type="RuleBase" id="RU361185"/>
    </source>
</evidence>
<dbReference type="InterPro" id="IPR000322">
    <property type="entry name" value="Glyco_hydro_31_TIM"/>
</dbReference>
<keyword evidence="2" id="KW-0378">Hydrolase</keyword>
<proteinExistence type="inferred from homology"/>
<dbReference type="AlphaFoldDB" id="A0A2T2WJN7"/>
<dbReference type="InterPro" id="IPR013780">
    <property type="entry name" value="Glyco_hydro_b"/>
</dbReference>
<dbReference type="EMBL" id="PXYV01000017">
    <property type="protein sequence ID" value="PSR22435.1"/>
    <property type="molecule type" value="Genomic_DNA"/>
</dbReference>
<evidence type="ECO:0000313" key="7">
    <source>
        <dbReference type="Proteomes" id="UP000241848"/>
    </source>
</evidence>
<evidence type="ECO:0000256" key="1">
    <source>
        <dbReference type="ARBA" id="ARBA00007806"/>
    </source>
</evidence>
<dbReference type="GO" id="GO:0004553">
    <property type="term" value="F:hydrolase activity, hydrolyzing O-glycosyl compounds"/>
    <property type="evidence" value="ECO:0007669"/>
    <property type="project" value="InterPro"/>
</dbReference>
<dbReference type="PANTHER" id="PTHR43863">
    <property type="entry name" value="HYDROLASE, PUTATIVE (AFU_ORTHOLOGUE AFUA_1G03140)-RELATED"/>
    <property type="match status" value="1"/>
</dbReference>
<dbReference type="Pfam" id="PF21365">
    <property type="entry name" value="Glyco_hydro_31_3rd"/>
    <property type="match status" value="1"/>
</dbReference>
<dbReference type="InterPro" id="IPR051816">
    <property type="entry name" value="Glycosyl_Hydrolase_31"/>
</dbReference>
<name>A0A2T2WJN7_9FIRM</name>
<dbReference type="Pfam" id="PF01055">
    <property type="entry name" value="Glyco_hydro_31_2nd"/>
    <property type="match status" value="1"/>
</dbReference>
<dbReference type="GO" id="GO:0030246">
    <property type="term" value="F:carbohydrate binding"/>
    <property type="evidence" value="ECO:0007669"/>
    <property type="project" value="InterPro"/>
</dbReference>
<evidence type="ECO:0000313" key="6">
    <source>
        <dbReference type="EMBL" id="PSR22435.1"/>
    </source>
</evidence>
<dbReference type="GO" id="GO:0005975">
    <property type="term" value="P:carbohydrate metabolic process"/>
    <property type="evidence" value="ECO:0007669"/>
    <property type="project" value="InterPro"/>
</dbReference>
<dbReference type="Proteomes" id="UP000241848">
    <property type="component" value="Unassembled WGS sequence"/>
</dbReference>
<gene>
    <name evidence="6" type="ORF">C7B45_06870</name>
</gene>
<feature type="domain" description="Glycoside hydrolase family 31 N-terminal" evidence="4">
    <location>
        <begin position="92"/>
        <end position="224"/>
    </location>
</feature>
<evidence type="ECO:0000259" key="4">
    <source>
        <dbReference type="Pfam" id="PF13802"/>
    </source>
</evidence>
<evidence type="ECO:0000259" key="3">
    <source>
        <dbReference type="Pfam" id="PF01055"/>
    </source>
</evidence>
<keyword evidence="2" id="KW-0326">Glycosidase</keyword>
<reference evidence="6 7" key="1">
    <citation type="journal article" date="2014" name="BMC Genomics">
        <title>Comparison of environmental and isolate Sulfobacillus genomes reveals diverse carbon, sulfur, nitrogen, and hydrogen metabolisms.</title>
        <authorList>
            <person name="Justice N.B."/>
            <person name="Norman A."/>
            <person name="Brown C.T."/>
            <person name="Singh A."/>
            <person name="Thomas B.C."/>
            <person name="Banfield J.F."/>
        </authorList>
    </citation>
    <scope>NUCLEOTIDE SEQUENCE [LARGE SCALE GENOMIC DNA]</scope>
    <source>
        <strain evidence="6">AMDSBA3</strain>
    </source>
</reference>
<comment type="similarity">
    <text evidence="1 2">Belongs to the glycosyl hydrolase 31 family.</text>
</comment>
<organism evidence="6 7">
    <name type="scientific">Sulfobacillus acidophilus</name>
    <dbReference type="NCBI Taxonomy" id="53633"/>
    <lineage>
        <taxon>Bacteria</taxon>
        <taxon>Bacillati</taxon>
        <taxon>Bacillota</taxon>
        <taxon>Clostridia</taxon>
        <taxon>Eubacteriales</taxon>
        <taxon>Clostridiales Family XVII. Incertae Sedis</taxon>
        <taxon>Sulfobacillus</taxon>
    </lineage>
</organism>
<dbReference type="Gene3D" id="2.60.40.1180">
    <property type="entry name" value="Golgi alpha-mannosidase II"/>
    <property type="match status" value="1"/>
</dbReference>